<dbReference type="InterPro" id="IPR013083">
    <property type="entry name" value="Znf_RING/FYVE/PHD"/>
</dbReference>
<name>A0A673XJ50_SALTR</name>
<comment type="subcellular location">
    <subcellularLocation>
        <location evidence="1">Membrane</location>
        <topology evidence="1">Peripheral membrane protein</topology>
    </subcellularLocation>
</comment>
<dbReference type="FunFam" id="2.60.40.150:FF:000006">
    <property type="entry name" value="Synaptotagmin-like 5, isoform CRA_a"/>
    <property type="match status" value="1"/>
</dbReference>
<proteinExistence type="predicted"/>
<dbReference type="PANTHER" id="PTHR45716">
    <property type="entry name" value="BITESIZE, ISOFORM I"/>
    <property type="match status" value="1"/>
</dbReference>
<comment type="function">
    <text evidence="8">May act as Rab effector protein and play a role in vesicle trafficking. Binds phospholipids.</text>
</comment>
<evidence type="ECO:0000256" key="10">
    <source>
        <dbReference type="SAM" id="Coils"/>
    </source>
</evidence>
<dbReference type="GeneTree" id="ENSGT00940000158618"/>
<dbReference type="CDD" id="cd04029">
    <property type="entry name" value="C2A_SLP-4_5"/>
    <property type="match status" value="1"/>
</dbReference>
<evidence type="ECO:0000256" key="6">
    <source>
        <dbReference type="ARBA" id="ARBA00022833"/>
    </source>
</evidence>
<dbReference type="Proteomes" id="UP000472277">
    <property type="component" value="Chromosome 24"/>
</dbReference>
<keyword evidence="15" id="KW-1185">Reference proteome</keyword>
<feature type="domain" description="C2" evidence="12">
    <location>
        <begin position="471"/>
        <end position="595"/>
    </location>
</feature>
<dbReference type="SUPFAM" id="SSF57903">
    <property type="entry name" value="FYVE/PHD zinc finger"/>
    <property type="match status" value="1"/>
</dbReference>
<reference evidence="14" key="2">
    <citation type="submission" date="2025-09" db="UniProtKB">
        <authorList>
            <consortium name="Ensembl"/>
        </authorList>
    </citation>
    <scope>IDENTIFICATION</scope>
</reference>
<dbReference type="GO" id="GO:0031267">
    <property type="term" value="F:small GTPase binding"/>
    <property type="evidence" value="ECO:0007669"/>
    <property type="project" value="InterPro"/>
</dbReference>
<organism evidence="14 15">
    <name type="scientific">Salmo trutta</name>
    <name type="common">Brown trout</name>
    <dbReference type="NCBI Taxonomy" id="8032"/>
    <lineage>
        <taxon>Eukaryota</taxon>
        <taxon>Metazoa</taxon>
        <taxon>Chordata</taxon>
        <taxon>Craniata</taxon>
        <taxon>Vertebrata</taxon>
        <taxon>Euteleostomi</taxon>
        <taxon>Actinopterygii</taxon>
        <taxon>Neopterygii</taxon>
        <taxon>Teleostei</taxon>
        <taxon>Protacanthopterygii</taxon>
        <taxon>Salmoniformes</taxon>
        <taxon>Salmonidae</taxon>
        <taxon>Salmoninae</taxon>
        <taxon>Salmo</taxon>
    </lineage>
</organism>
<dbReference type="GO" id="GO:0005543">
    <property type="term" value="F:phospholipid binding"/>
    <property type="evidence" value="ECO:0007669"/>
    <property type="project" value="InterPro"/>
</dbReference>
<keyword evidence="3" id="KW-0479">Metal-binding</keyword>
<dbReference type="CDD" id="cd04020">
    <property type="entry name" value="C2B_SLP_1-2-3-4"/>
    <property type="match status" value="1"/>
</dbReference>
<dbReference type="Gene3D" id="2.60.40.150">
    <property type="entry name" value="C2 domain"/>
    <property type="match status" value="2"/>
</dbReference>
<evidence type="ECO:0000259" key="13">
    <source>
        <dbReference type="PROSITE" id="PS50916"/>
    </source>
</evidence>
<evidence type="ECO:0000256" key="2">
    <source>
        <dbReference type="ARBA" id="ARBA00022553"/>
    </source>
</evidence>
<dbReference type="GO" id="GO:0070382">
    <property type="term" value="C:exocytic vesicle"/>
    <property type="evidence" value="ECO:0007669"/>
    <property type="project" value="TreeGrafter"/>
</dbReference>
<dbReference type="Gene3D" id="3.30.40.10">
    <property type="entry name" value="Zinc/RING finger domain, C3HC4 (zinc finger)"/>
    <property type="match status" value="1"/>
</dbReference>
<dbReference type="InterPro" id="IPR035892">
    <property type="entry name" value="C2_domain_sf"/>
</dbReference>
<evidence type="ECO:0000256" key="9">
    <source>
        <dbReference type="ARBA" id="ARBA00072156"/>
    </source>
</evidence>
<dbReference type="Pfam" id="PF02318">
    <property type="entry name" value="FYVE_2"/>
    <property type="match status" value="1"/>
</dbReference>
<feature type="domain" description="C2" evidence="12">
    <location>
        <begin position="306"/>
        <end position="428"/>
    </location>
</feature>
<dbReference type="Pfam" id="PF00168">
    <property type="entry name" value="C2"/>
    <property type="match status" value="2"/>
</dbReference>
<dbReference type="GO" id="GO:0008270">
    <property type="term" value="F:zinc ion binding"/>
    <property type="evidence" value="ECO:0007669"/>
    <property type="project" value="UniProtKB-KW"/>
</dbReference>
<feature type="domain" description="RabBD" evidence="13">
    <location>
        <begin position="7"/>
        <end position="125"/>
    </location>
</feature>
<feature type="coiled-coil region" evidence="10">
    <location>
        <begin position="25"/>
        <end position="52"/>
    </location>
</feature>
<evidence type="ECO:0000256" key="5">
    <source>
        <dbReference type="ARBA" id="ARBA00022771"/>
    </source>
</evidence>
<keyword evidence="5" id="KW-0863">Zinc-finger</keyword>
<dbReference type="FunFam" id="2.60.40.150:FF:000107">
    <property type="entry name" value="Synaptotagmin-like 5, isoform CRA_a"/>
    <property type="match status" value="1"/>
</dbReference>
<dbReference type="GO" id="GO:0006886">
    <property type="term" value="P:intracellular protein transport"/>
    <property type="evidence" value="ECO:0007669"/>
    <property type="project" value="InterPro"/>
</dbReference>
<sequence>MEKSAEEINLSFLLEHEREMILGVLQKDEKLRKLEEKRIRKLKNELVEIRRKGSRRPQEVGERQCARCLKGLGLIFDRGELCEQCLQRVCSDCRVMAPKAKHWKCSICAKVLELKVVTGEWFLEERSKRFDKGTVLSSDVVKQCIMSSPAESPHRKSPVPADTPERPDTPKSGRSAMRNLHFITTLISVIRHSCEITENNSLYVWLWGGNNLSLPPLISLSLSPSLSVDRSRSEVDLSVPGSASDEALSLRSRSVPGLNDTVHTHTHLLSTSTHHTPYPGISQHIFSLNSMMSMYSETGDYGNANVSGELLLNISYSYKTGALNVLVKECRNLATGDEKKQRTDAYVKAYLLPDKSRQSKRKTSIKTNTINPVFNENLRYVISHSQLETRTLQLSVWHHDRFGHNSFLGEVELTFDSWEFDSNTEEWYSLQPKLDSSMDSTLQYKGELTVVLKYIPAEKNLMLPLDQVQVKKGFLKGKKTSIKLPKGGMVELLVKEAKNLTSVKSGGTSDPFVKGYLLPDNSKSTKHKTVVVRRSVNPQWNHTFTYCGLQAGDLNNVCLELTVWDKEALASNVFLGGVRLNGGTGQSYGNEVDWMDSYGEEQRLWQRMIDNPEVPQECTLMLRSSMCKHNT</sequence>
<evidence type="ECO:0000256" key="3">
    <source>
        <dbReference type="ARBA" id="ARBA00022723"/>
    </source>
</evidence>
<evidence type="ECO:0000313" key="15">
    <source>
        <dbReference type="Proteomes" id="UP000472277"/>
    </source>
</evidence>
<reference evidence="14" key="1">
    <citation type="submission" date="2025-08" db="UniProtKB">
        <authorList>
            <consortium name="Ensembl"/>
        </authorList>
    </citation>
    <scope>IDENTIFICATION</scope>
</reference>
<dbReference type="SUPFAM" id="SSF49562">
    <property type="entry name" value="C2 domain (Calcium/lipid-binding domain, CaLB)"/>
    <property type="match status" value="2"/>
</dbReference>
<dbReference type="PANTHER" id="PTHR45716:SF6">
    <property type="entry name" value="SYNAPTOTAGMIN-LIKE PROTEIN 5"/>
    <property type="match status" value="1"/>
</dbReference>
<keyword evidence="6" id="KW-0862">Zinc</keyword>
<dbReference type="InterPro" id="IPR037303">
    <property type="entry name" value="SLP-4/5_C2A"/>
</dbReference>
<protein>
    <recommendedName>
        <fullName evidence="9">Synaptotagmin-like protein 5</fullName>
    </recommendedName>
</protein>
<feature type="region of interest" description="Disordered" evidence="11">
    <location>
        <begin position="147"/>
        <end position="175"/>
    </location>
</feature>
<evidence type="ECO:0000256" key="7">
    <source>
        <dbReference type="ARBA" id="ARBA00023136"/>
    </source>
</evidence>
<dbReference type="SMART" id="SM00239">
    <property type="entry name" value="C2"/>
    <property type="match status" value="2"/>
</dbReference>
<keyword evidence="4" id="KW-0677">Repeat</keyword>
<evidence type="ECO:0000256" key="1">
    <source>
        <dbReference type="ARBA" id="ARBA00004170"/>
    </source>
</evidence>
<dbReference type="GO" id="GO:0042043">
    <property type="term" value="F:neurexin family protein binding"/>
    <property type="evidence" value="ECO:0007669"/>
    <property type="project" value="TreeGrafter"/>
</dbReference>
<dbReference type="OMA" id="RICRSEV"/>
<evidence type="ECO:0000256" key="8">
    <source>
        <dbReference type="ARBA" id="ARBA00053749"/>
    </source>
</evidence>
<dbReference type="PROSITE" id="PS50916">
    <property type="entry name" value="RABBD"/>
    <property type="match status" value="1"/>
</dbReference>
<keyword evidence="10" id="KW-0175">Coiled coil</keyword>
<dbReference type="GO" id="GO:0005886">
    <property type="term" value="C:plasma membrane"/>
    <property type="evidence" value="ECO:0007669"/>
    <property type="project" value="TreeGrafter"/>
</dbReference>
<evidence type="ECO:0000313" key="14">
    <source>
        <dbReference type="Ensembl" id="ENSSTUP00000021408.1"/>
    </source>
</evidence>
<dbReference type="InterPro" id="IPR010911">
    <property type="entry name" value="Rab_BD"/>
</dbReference>
<keyword evidence="7" id="KW-0472">Membrane</keyword>
<dbReference type="InterPro" id="IPR043567">
    <property type="entry name" value="SYTL1-5_C2B"/>
</dbReference>
<evidence type="ECO:0000256" key="4">
    <source>
        <dbReference type="ARBA" id="ARBA00022737"/>
    </source>
</evidence>
<dbReference type="InterPro" id="IPR041282">
    <property type="entry name" value="FYVE_2"/>
</dbReference>
<evidence type="ECO:0000259" key="12">
    <source>
        <dbReference type="PROSITE" id="PS50004"/>
    </source>
</evidence>
<dbReference type="Ensembl" id="ENSSTUT00000022500.1">
    <property type="protein sequence ID" value="ENSSTUP00000021408.1"/>
    <property type="gene ID" value="ENSSTUG00000009457.1"/>
</dbReference>
<dbReference type="InterPro" id="IPR011011">
    <property type="entry name" value="Znf_FYVE_PHD"/>
</dbReference>
<dbReference type="FunFam" id="3.30.40.10:FF:000018">
    <property type="entry name" value="Synaptotagmin-like 5, isoform CRA_a"/>
    <property type="match status" value="1"/>
</dbReference>
<dbReference type="PROSITE" id="PS50004">
    <property type="entry name" value="C2"/>
    <property type="match status" value="2"/>
</dbReference>
<dbReference type="InterPro" id="IPR000008">
    <property type="entry name" value="C2_dom"/>
</dbReference>
<dbReference type="AlphaFoldDB" id="A0A673XJ50"/>
<evidence type="ECO:0000256" key="11">
    <source>
        <dbReference type="SAM" id="MobiDB-lite"/>
    </source>
</evidence>
<keyword evidence="2" id="KW-0597">Phosphoprotein</keyword>
<dbReference type="GO" id="GO:0006887">
    <property type="term" value="P:exocytosis"/>
    <property type="evidence" value="ECO:0007669"/>
    <property type="project" value="TreeGrafter"/>
</dbReference>
<gene>
    <name evidence="14" type="primary">SYTL5</name>
    <name evidence="14" type="synonym">sytl5</name>
</gene>
<dbReference type="PRINTS" id="PR00360">
    <property type="entry name" value="C2DOMAIN"/>
</dbReference>
<accession>A0A673XJ50</accession>